<dbReference type="EMBL" id="CM047582">
    <property type="protein sequence ID" value="KAI9914840.1"/>
    <property type="molecule type" value="Genomic_DNA"/>
</dbReference>
<name>A0ACC0W9M6_9STRA</name>
<sequence>MPLMTRNFRHAQKGNSDDRDSNYNFEPLSLEGGFSQDLYRFHSYRRLRPRRWPCLNMLLSKLFDLGYCSKLRYEIILIVENYQFECLTVTSALVNFTPRVLVMFWKDGLVGMGLHGLKDDNINARLRPQWRANRPSRMRSPRTLGLARTSSEQSSLPTALLYETCVTPQSCRGLLYYNIHEYVFMYALARSRNSSNTFIERIFVKLCKATITPPSSATFNLYGATGLDRNGDANNTWRFLRFKYSLSRYIVLATRLCVVHLTLDSSHVRHNPERKLVAEARVASSSSSSLTPDSVLLE</sequence>
<dbReference type="Proteomes" id="UP001163321">
    <property type="component" value="Chromosome 3"/>
</dbReference>
<keyword evidence="2" id="KW-1185">Reference proteome</keyword>
<reference evidence="1 2" key="1">
    <citation type="journal article" date="2022" name="bioRxiv">
        <title>The genome of the oomycete Peronosclerospora sorghi, a cosmopolitan pathogen of maize and sorghum, is inflated with dispersed pseudogenes.</title>
        <authorList>
            <person name="Fletcher K."/>
            <person name="Martin F."/>
            <person name="Isakeit T."/>
            <person name="Cavanaugh K."/>
            <person name="Magill C."/>
            <person name="Michelmore R."/>
        </authorList>
    </citation>
    <scope>NUCLEOTIDE SEQUENCE [LARGE SCALE GENOMIC DNA]</scope>
    <source>
        <strain evidence="1">P6</strain>
    </source>
</reference>
<accession>A0ACC0W9M6</accession>
<evidence type="ECO:0000313" key="1">
    <source>
        <dbReference type="EMBL" id="KAI9914840.1"/>
    </source>
</evidence>
<organism evidence="1 2">
    <name type="scientific">Peronosclerospora sorghi</name>
    <dbReference type="NCBI Taxonomy" id="230839"/>
    <lineage>
        <taxon>Eukaryota</taxon>
        <taxon>Sar</taxon>
        <taxon>Stramenopiles</taxon>
        <taxon>Oomycota</taxon>
        <taxon>Peronosporomycetes</taxon>
        <taxon>Peronosporales</taxon>
        <taxon>Peronosporaceae</taxon>
        <taxon>Peronosclerospora</taxon>
    </lineage>
</organism>
<protein>
    <submittedName>
        <fullName evidence="1">Uncharacterized protein</fullName>
    </submittedName>
</protein>
<proteinExistence type="predicted"/>
<evidence type="ECO:0000313" key="2">
    <source>
        <dbReference type="Proteomes" id="UP001163321"/>
    </source>
</evidence>
<comment type="caution">
    <text evidence="1">The sequence shown here is derived from an EMBL/GenBank/DDBJ whole genome shotgun (WGS) entry which is preliminary data.</text>
</comment>
<gene>
    <name evidence="1" type="ORF">PsorP6_006869</name>
</gene>